<dbReference type="AlphaFoldDB" id="A0AA38RI66"/>
<dbReference type="Pfam" id="PF01798">
    <property type="entry name" value="Nop"/>
    <property type="match status" value="1"/>
</dbReference>
<proteinExistence type="inferred from homology"/>
<evidence type="ECO:0000313" key="9">
    <source>
        <dbReference type="Proteomes" id="UP001174691"/>
    </source>
</evidence>
<dbReference type="EMBL" id="JANBVN010000214">
    <property type="protein sequence ID" value="KAJ9132558.1"/>
    <property type="molecule type" value="Genomic_DNA"/>
</dbReference>
<dbReference type="Proteomes" id="UP001174691">
    <property type="component" value="Unassembled WGS sequence"/>
</dbReference>
<dbReference type="FunFam" id="1.10.246.90:FF:000001">
    <property type="entry name" value="Nucleolar protein 56"/>
    <property type="match status" value="1"/>
</dbReference>
<keyword evidence="3" id="KW-0690">Ribosome biogenesis</keyword>
<feature type="compositionally biased region" description="Basic and acidic residues" evidence="6">
    <location>
        <begin position="514"/>
        <end position="524"/>
    </location>
</feature>
<keyword evidence="4" id="KW-0539">Nucleus</keyword>
<dbReference type="PANTHER" id="PTHR10894">
    <property type="entry name" value="NUCLEOLAR PROTEIN 5 NUCLEOLAR PROTEIN NOP5 NOP58"/>
    <property type="match status" value="1"/>
</dbReference>
<dbReference type="Pfam" id="PF08156">
    <property type="entry name" value="NOP5NT"/>
    <property type="match status" value="1"/>
</dbReference>
<evidence type="ECO:0000256" key="4">
    <source>
        <dbReference type="ARBA" id="ARBA00023242"/>
    </source>
</evidence>
<evidence type="ECO:0000256" key="2">
    <source>
        <dbReference type="ARBA" id="ARBA00009211"/>
    </source>
</evidence>
<comment type="caution">
    <text evidence="8">The sequence shown here is derived from an EMBL/GenBank/DDBJ whole genome shotgun (WGS) entry which is preliminary data.</text>
</comment>
<protein>
    <recommendedName>
        <fullName evidence="5">Nucleolar protein 56</fullName>
    </recommendedName>
</protein>
<accession>A0AA38RI66</accession>
<feature type="compositionally biased region" description="Basic residues" evidence="6">
    <location>
        <begin position="552"/>
        <end position="563"/>
    </location>
</feature>
<dbReference type="SUPFAM" id="SSF89124">
    <property type="entry name" value="Nop domain"/>
    <property type="match status" value="1"/>
</dbReference>
<comment type="similarity">
    <text evidence="2">Belongs to the NOP5/NOP56 family.</text>
</comment>
<feature type="domain" description="Nop" evidence="7">
    <location>
        <begin position="301"/>
        <end position="419"/>
    </location>
</feature>
<dbReference type="InterPro" id="IPR012974">
    <property type="entry name" value="NOP58/56_N"/>
</dbReference>
<sequence>MAVNYVLHEGAVGYSLYEVVRQADIVGIDLIEHRESINDLSKFTKLIKLVSFTPWPNATAGLENINLISEGIMSDALRSLLELNLPKTSGKNSKVVLGVADRKLAAEISNAFPGVQCESAETNPVVSALLRGIRVHAARLIKDLRPDDVGRAQLGLGHAYSRAKVKFSVHKNDNHIIQGIATLDALDKGINSSAMRVREWYGWHFPELIKIVSDNATYAKMVLAIGNKKTLTDDRLDEIANVLDQDRDKAEAVINAAKISMGQDITDEDLSMIQALAARVAASADYRRILTNSMDDKMGTVAPNLQQILGTHVAARLIQHAGSLTNLSKYPASTLQILGAEKALFRALKTKSATPKYGLLYQSSFIGRANPKIKGRISRYLANKCSMASRIDNFSETPTSRFGEAFKKQIEQRLEFYATGAKPMKNIDAMEEAMKKVLGDDEHGLDIDDEMIADHHNPTAEEKEAKKDKKKDKKRKSLAADVEMADADGEDEKKSKKEKKDKKRKSLGGDVEMAEAKEDGEKKSKKDKKRKSLGGDVEMADATTADADGEKKKKKKRKSIAAE</sequence>
<gene>
    <name evidence="8" type="ORF">NKR19_g9252</name>
</gene>
<feature type="compositionally biased region" description="Basic residues" evidence="6">
    <location>
        <begin position="496"/>
        <end position="506"/>
    </location>
</feature>
<reference evidence="8" key="1">
    <citation type="submission" date="2022-07" db="EMBL/GenBank/DDBJ databases">
        <title>Fungi with potential for degradation of polypropylene.</title>
        <authorList>
            <person name="Gostincar C."/>
        </authorList>
    </citation>
    <scope>NUCLEOTIDE SEQUENCE</scope>
    <source>
        <strain evidence="8">EXF-13287</strain>
    </source>
</reference>
<comment type="subcellular location">
    <subcellularLocation>
        <location evidence="1">Nucleus</location>
        <location evidence="1">Nucleolus</location>
    </subcellularLocation>
</comment>
<evidence type="ECO:0000313" key="8">
    <source>
        <dbReference type="EMBL" id="KAJ9132558.1"/>
    </source>
</evidence>
<name>A0AA38RI66_9PEZI</name>
<dbReference type="InterPro" id="IPR042239">
    <property type="entry name" value="Nop_C"/>
</dbReference>
<dbReference type="GO" id="GO:0042254">
    <property type="term" value="P:ribosome biogenesis"/>
    <property type="evidence" value="ECO:0007669"/>
    <property type="project" value="UniProtKB-KW"/>
</dbReference>
<feature type="region of interest" description="Disordered" evidence="6">
    <location>
        <begin position="453"/>
        <end position="563"/>
    </location>
</feature>
<dbReference type="PANTHER" id="PTHR10894:SF0">
    <property type="entry name" value="NUCLEOLAR PROTEIN 56"/>
    <property type="match status" value="1"/>
</dbReference>
<dbReference type="Gene3D" id="1.10.287.4070">
    <property type="match status" value="1"/>
</dbReference>
<evidence type="ECO:0000256" key="6">
    <source>
        <dbReference type="SAM" id="MobiDB-lite"/>
    </source>
</evidence>
<dbReference type="PROSITE" id="PS51358">
    <property type="entry name" value="NOP"/>
    <property type="match status" value="1"/>
</dbReference>
<evidence type="ECO:0000256" key="5">
    <source>
        <dbReference type="ARBA" id="ARBA00040742"/>
    </source>
</evidence>
<dbReference type="GO" id="GO:0032040">
    <property type="term" value="C:small-subunit processome"/>
    <property type="evidence" value="ECO:0007669"/>
    <property type="project" value="InterPro"/>
</dbReference>
<dbReference type="SMART" id="SM00931">
    <property type="entry name" value="NOSIC"/>
    <property type="match status" value="1"/>
</dbReference>
<dbReference type="Gene3D" id="1.10.246.90">
    <property type="entry name" value="Nop domain"/>
    <property type="match status" value="1"/>
</dbReference>
<dbReference type="InterPro" id="IPR045056">
    <property type="entry name" value="Nop56/Nop58"/>
</dbReference>
<organism evidence="8 9">
    <name type="scientific">Coniochaeta hoffmannii</name>
    <dbReference type="NCBI Taxonomy" id="91930"/>
    <lineage>
        <taxon>Eukaryota</taxon>
        <taxon>Fungi</taxon>
        <taxon>Dikarya</taxon>
        <taxon>Ascomycota</taxon>
        <taxon>Pezizomycotina</taxon>
        <taxon>Sordariomycetes</taxon>
        <taxon>Sordariomycetidae</taxon>
        <taxon>Coniochaetales</taxon>
        <taxon>Coniochaetaceae</taxon>
        <taxon>Coniochaeta</taxon>
    </lineage>
</organism>
<feature type="compositionally biased region" description="Basic and acidic residues" evidence="6">
    <location>
        <begin position="453"/>
        <end position="467"/>
    </location>
</feature>
<dbReference type="GO" id="GO:0031428">
    <property type="term" value="C:box C/D methylation guide snoRNP complex"/>
    <property type="evidence" value="ECO:0007669"/>
    <property type="project" value="InterPro"/>
</dbReference>
<dbReference type="InterPro" id="IPR002687">
    <property type="entry name" value="Nop_dom"/>
</dbReference>
<dbReference type="InterPro" id="IPR012976">
    <property type="entry name" value="NOSIC"/>
</dbReference>
<evidence type="ECO:0000256" key="3">
    <source>
        <dbReference type="ARBA" id="ARBA00022517"/>
    </source>
</evidence>
<keyword evidence="9" id="KW-1185">Reference proteome</keyword>
<dbReference type="GO" id="GO:0030515">
    <property type="term" value="F:snoRNA binding"/>
    <property type="evidence" value="ECO:0007669"/>
    <property type="project" value="InterPro"/>
</dbReference>
<feature type="compositionally biased region" description="Basic residues" evidence="6">
    <location>
        <begin position="468"/>
        <end position="477"/>
    </location>
</feature>
<evidence type="ECO:0000256" key="1">
    <source>
        <dbReference type="ARBA" id="ARBA00004604"/>
    </source>
</evidence>
<evidence type="ECO:0000259" key="7">
    <source>
        <dbReference type="PROSITE" id="PS51358"/>
    </source>
</evidence>
<dbReference type="InterPro" id="IPR036070">
    <property type="entry name" value="Nop_dom_sf"/>
</dbReference>